<gene>
    <name evidence="10" type="ORF">AB675_10010</name>
</gene>
<comment type="cofactor">
    <cofactor evidence="8">
        <name>Zn(2+)</name>
        <dbReference type="ChEBI" id="CHEBI:29105"/>
    </cofactor>
</comment>
<comment type="subcellular location">
    <subcellularLocation>
        <location evidence="1">Membrane</location>
        <topology evidence="1">Multi-pass membrane protein</topology>
    </subcellularLocation>
</comment>
<dbReference type="Pfam" id="PF05875">
    <property type="entry name" value="Ceramidase"/>
    <property type="match status" value="1"/>
</dbReference>
<keyword evidence="6 9" id="KW-0472">Membrane</keyword>
<comment type="similarity">
    <text evidence="2">Belongs to the alkaline ceramidase family.</text>
</comment>
<reference evidence="10 11" key="1">
    <citation type="submission" date="2015-06" db="EMBL/GenBank/DDBJ databases">
        <title>Draft genome of the ant-associated black yeast Phialophora attae CBS 131958.</title>
        <authorList>
            <person name="Moreno L.F."/>
            <person name="Stielow B.J."/>
            <person name="de Hoog S."/>
            <person name="Vicente V.A."/>
            <person name="Weiss V.A."/>
            <person name="de Vries M."/>
            <person name="Cruz L.M."/>
            <person name="Souza E.M."/>
        </authorList>
    </citation>
    <scope>NUCLEOTIDE SEQUENCE [LARGE SCALE GENOMIC DNA]</scope>
    <source>
        <strain evidence="10 11">CBS 131958</strain>
    </source>
</reference>
<proteinExistence type="inferred from homology"/>
<name>A0A0N1H604_9EURO</name>
<dbReference type="GO" id="GO:0016811">
    <property type="term" value="F:hydrolase activity, acting on carbon-nitrogen (but not peptide) bonds, in linear amides"/>
    <property type="evidence" value="ECO:0007669"/>
    <property type="project" value="InterPro"/>
</dbReference>
<feature type="binding site" evidence="8">
    <location>
        <position position="250"/>
    </location>
    <ligand>
        <name>Zn(2+)</name>
        <dbReference type="ChEBI" id="CHEBI:29105"/>
        <note>catalytic</note>
    </ligand>
</feature>
<dbReference type="STRING" id="1664694.A0A0N1H604"/>
<feature type="binding site" evidence="8">
    <location>
        <position position="254"/>
    </location>
    <ligand>
        <name>Zn(2+)</name>
        <dbReference type="ChEBI" id="CHEBI:29105"/>
        <note>catalytic</note>
    </ligand>
</feature>
<evidence type="ECO:0000256" key="8">
    <source>
        <dbReference type="PIRSR" id="PIRSR608901-2"/>
    </source>
</evidence>
<dbReference type="VEuPathDB" id="FungiDB:AB675_10010"/>
<evidence type="ECO:0000256" key="9">
    <source>
        <dbReference type="SAM" id="Phobius"/>
    </source>
</evidence>
<dbReference type="GeneID" id="28730628"/>
<keyword evidence="11" id="KW-1185">Reference proteome</keyword>
<dbReference type="RefSeq" id="XP_017996580.1">
    <property type="nucleotide sequence ID" value="XM_018138748.1"/>
</dbReference>
<keyword evidence="8" id="KW-0862">Zinc</keyword>
<dbReference type="GO" id="GO:0046513">
    <property type="term" value="P:ceramide biosynthetic process"/>
    <property type="evidence" value="ECO:0007669"/>
    <property type="project" value="TreeGrafter"/>
</dbReference>
<dbReference type="Proteomes" id="UP000038010">
    <property type="component" value="Unassembled WGS sequence"/>
</dbReference>
<dbReference type="PANTHER" id="PTHR46187">
    <property type="entry name" value="ALKALINE CERAMIDASE 3"/>
    <property type="match status" value="1"/>
</dbReference>
<evidence type="ECO:0000313" key="10">
    <source>
        <dbReference type="EMBL" id="KPI36617.1"/>
    </source>
</evidence>
<evidence type="ECO:0000256" key="7">
    <source>
        <dbReference type="PIRSR" id="PIRSR608901-1"/>
    </source>
</evidence>
<dbReference type="GO" id="GO:0046514">
    <property type="term" value="P:ceramide catabolic process"/>
    <property type="evidence" value="ECO:0007669"/>
    <property type="project" value="TreeGrafter"/>
</dbReference>
<dbReference type="AlphaFoldDB" id="A0A0N1H604"/>
<feature type="binding site" evidence="7">
    <location>
        <position position="43"/>
    </location>
    <ligand>
        <name>Ca(2+)</name>
        <dbReference type="ChEBI" id="CHEBI:29108"/>
    </ligand>
</feature>
<dbReference type="InterPro" id="IPR008901">
    <property type="entry name" value="ACER"/>
</dbReference>
<organism evidence="10 11">
    <name type="scientific">Cyphellophora attinorum</name>
    <dbReference type="NCBI Taxonomy" id="1664694"/>
    <lineage>
        <taxon>Eukaryota</taxon>
        <taxon>Fungi</taxon>
        <taxon>Dikarya</taxon>
        <taxon>Ascomycota</taxon>
        <taxon>Pezizomycotina</taxon>
        <taxon>Eurotiomycetes</taxon>
        <taxon>Chaetothyriomycetidae</taxon>
        <taxon>Chaetothyriales</taxon>
        <taxon>Cyphellophoraceae</taxon>
        <taxon>Cyphellophora</taxon>
    </lineage>
</organism>
<keyword evidence="3 9" id="KW-0812">Transmembrane</keyword>
<accession>A0A0N1H604</accession>
<feature type="transmembrane region" description="Helical" evidence="9">
    <location>
        <begin position="163"/>
        <end position="182"/>
    </location>
</feature>
<evidence type="ECO:0000256" key="3">
    <source>
        <dbReference type="ARBA" id="ARBA00022692"/>
    </source>
</evidence>
<feature type="transmembrane region" description="Helical" evidence="9">
    <location>
        <begin position="203"/>
        <end position="224"/>
    </location>
</feature>
<dbReference type="GO" id="GO:0046872">
    <property type="term" value="F:metal ion binding"/>
    <property type="evidence" value="ECO:0007669"/>
    <property type="project" value="UniProtKB-KW"/>
</dbReference>
<dbReference type="OrthoDB" id="187171at2759"/>
<evidence type="ECO:0000256" key="2">
    <source>
        <dbReference type="ARBA" id="ARBA00009780"/>
    </source>
</evidence>
<dbReference type="EMBL" id="LFJN01000029">
    <property type="protein sequence ID" value="KPI36617.1"/>
    <property type="molecule type" value="Genomic_DNA"/>
</dbReference>
<feature type="binding site" evidence="7">
    <location>
        <position position="32"/>
    </location>
    <ligand>
        <name>Ca(2+)</name>
        <dbReference type="ChEBI" id="CHEBI:29108"/>
    </ligand>
</feature>
<evidence type="ECO:0000256" key="4">
    <source>
        <dbReference type="ARBA" id="ARBA00022801"/>
    </source>
</evidence>
<keyword evidence="4" id="KW-0378">Hydrolase</keyword>
<dbReference type="GO" id="GO:0005789">
    <property type="term" value="C:endoplasmic reticulum membrane"/>
    <property type="evidence" value="ECO:0007669"/>
    <property type="project" value="TreeGrafter"/>
</dbReference>
<comment type="caution">
    <text evidence="10">The sequence shown here is derived from an EMBL/GenBank/DDBJ whole genome shotgun (WGS) entry which is preliminary data.</text>
</comment>
<dbReference type="PANTHER" id="PTHR46187:SF1">
    <property type="entry name" value="ALKALINE PHYTOCERAMIDASE"/>
    <property type="match status" value="1"/>
</dbReference>
<keyword evidence="7" id="KW-0479">Metal-binding</keyword>
<evidence type="ECO:0000313" key="11">
    <source>
        <dbReference type="Proteomes" id="UP000038010"/>
    </source>
</evidence>
<feature type="binding site" evidence="8">
    <location>
        <position position="95"/>
    </location>
    <ligand>
        <name>Zn(2+)</name>
        <dbReference type="ChEBI" id="CHEBI:29105"/>
        <note>catalytic</note>
    </ligand>
</feature>
<evidence type="ECO:0000256" key="1">
    <source>
        <dbReference type="ARBA" id="ARBA00004141"/>
    </source>
</evidence>
<evidence type="ECO:0000256" key="5">
    <source>
        <dbReference type="ARBA" id="ARBA00022989"/>
    </source>
</evidence>
<keyword evidence="7" id="KW-0106">Calcium</keyword>
<evidence type="ECO:0000256" key="6">
    <source>
        <dbReference type="ARBA" id="ARBA00023136"/>
    </source>
</evidence>
<keyword evidence="5 9" id="KW-1133">Transmembrane helix</keyword>
<sequence length="290" mass="32539">MNGMDHNFDTPPPGFSQKGYWSPQTSASNFCEIDYEYTHYIAELINTLSNLAYIWQGVITLPKSLRGGGREFQLWQWPVENLALLLVGLGSAAFHATLLHEMQIIDESGMYALVGALDYRLWSSNMGEPTRLLFGMTLATAISGVIGWNAVGTEDGKASNFVHLVLFIGLLTALWPKVLYMIRQGRDERKTQGQKGPDDTARRLMYAFRMGVVFFFSGFAVWIVDGKFCDQLREVRHWLGPPGCWSLEFHGWWHFLTALGAGNFVRVVRELTEAKTVPKKTAGNGHVKAS</sequence>
<protein>
    <submittedName>
        <fullName evidence="10">Alkaline ceramidase 3</fullName>
    </submittedName>
</protein>
<feature type="transmembrane region" description="Helical" evidence="9">
    <location>
        <begin position="132"/>
        <end position="151"/>
    </location>
</feature>